<evidence type="ECO:0000256" key="1">
    <source>
        <dbReference type="SAM" id="Phobius"/>
    </source>
</evidence>
<keyword evidence="1" id="KW-1133">Transmembrane helix</keyword>
<name>A0A6A4SRY7_SCOMX</name>
<evidence type="ECO:0000313" key="2">
    <source>
        <dbReference type="EMBL" id="KAF0033022.1"/>
    </source>
</evidence>
<dbReference type="EMBL" id="VEVO01000013">
    <property type="protein sequence ID" value="KAF0033022.1"/>
    <property type="molecule type" value="Genomic_DNA"/>
</dbReference>
<reference evidence="2 3" key="1">
    <citation type="submission" date="2019-06" db="EMBL/GenBank/DDBJ databases">
        <title>Draft genomes of female and male turbot (Scophthalmus maximus).</title>
        <authorList>
            <person name="Xu H."/>
            <person name="Xu X.-W."/>
            <person name="Shao C."/>
            <person name="Chen S."/>
        </authorList>
    </citation>
    <scope>NUCLEOTIDE SEQUENCE [LARGE SCALE GENOMIC DNA]</scope>
    <source>
        <strain evidence="2">Ysfricsl-2016a</strain>
        <tissue evidence="2">Blood</tissue>
    </source>
</reference>
<feature type="transmembrane region" description="Helical" evidence="1">
    <location>
        <begin position="66"/>
        <end position="83"/>
    </location>
</feature>
<keyword evidence="1" id="KW-0812">Transmembrane</keyword>
<evidence type="ECO:0000313" key="3">
    <source>
        <dbReference type="Proteomes" id="UP000438429"/>
    </source>
</evidence>
<dbReference type="AlphaFoldDB" id="A0A6A4SRY7"/>
<sequence>MWQTSEVDSGVGRGTCALTSRRVEELNPLDKRATSCICYRPGNRSSSPSLCLSSSSVSGRRENTRVFTHAFFFFFFFFFFFLTS</sequence>
<comment type="caution">
    <text evidence="2">The sequence shown here is derived from an EMBL/GenBank/DDBJ whole genome shotgun (WGS) entry which is preliminary data.</text>
</comment>
<organism evidence="2 3">
    <name type="scientific">Scophthalmus maximus</name>
    <name type="common">Turbot</name>
    <name type="synonym">Psetta maxima</name>
    <dbReference type="NCBI Taxonomy" id="52904"/>
    <lineage>
        <taxon>Eukaryota</taxon>
        <taxon>Metazoa</taxon>
        <taxon>Chordata</taxon>
        <taxon>Craniata</taxon>
        <taxon>Vertebrata</taxon>
        <taxon>Euteleostomi</taxon>
        <taxon>Actinopterygii</taxon>
        <taxon>Neopterygii</taxon>
        <taxon>Teleostei</taxon>
        <taxon>Neoteleostei</taxon>
        <taxon>Acanthomorphata</taxon>
        <taxon>Carangaria</taxon>
        <taxon>Pleuronectiformes</taxon>
        <taxon>Pleuronectoidei</taxon>
        <taxon>Scophthalmidae</taxon>
        <taxon>Scophthalmus</taxon>
    </lineage>
</organism>
<keyword evidence="1" id="KW-0472">Membrane</keyword>
<proteinExistence type="predicted"/>
<accession>A0A6A4SRY7</accession>
<dbReference type="Proteomes" id="UP000438429">
    <property type="component" value="Unassembled WGS sequence"/>
</dbReference>
<gene>
    <name evidence="2" type="ORF">F2P81_015312</name>
</gene>
<protein>
    <submittedName>
        <fullName evidence="2">Uncharacterized protein</fullName>
    </submittedName>
</protein>